<feature type="coiled-coil region" evidence="1">
    <location>
        <begin position="57"/>
        <end position="119"/>
    </location>
</feature>
<evidence type="ECO:0000313" key="6">
    <source>
        <dbReference type="Proteomes" id="UP000051835"/>
    </source>
</evidence>
<evidence type="ECO:0000259" key="3">
    <source>
        <dbReference type="Pfam" id="PF18013"/>
    </source>
</evidence>
<dbReference type="EMBL" id="AZFC01000003">
    <property type="protein sequence ID" value="KRL49998.1"/>
    <property type="molecule type" value="Genomic_DNA"/>
</dbReference>
<dbReference type="SUPFAM" id="SSF51261">
    <property type="entry name" value="Duplicated hybrid motif"/>
    <property type="match status" value="1"/>
</dbReference>
<dbReference type="Pfam" id="PF20155">
    <property type="entry name" value="TMP_3"/>
    <property type="match status" value="1"/>
</dbReference>
<proteinExistence type="predicted"/>
<feature type="domain" description="Tape measure protein N-terminal" evidence="4">
    <location>
        <begin position="287"/>
        <end position="477"/>
    </location>
</feature>
<dbReference type="InterPro" id="IPR013491">
    <property type="entry name" value="Tape_meas_N"/>
</dbReference>
<dbReference type="Gene3D" id="1.10.530.10">
    <property type="match status" value="1"/>
</dbReference>
<dbReference type="Pfam" id="PF18013">
    <property type="entry name" value="Phage_lysozyme2"/>
    <property type="match status" value="1"/>
</dbReference>
<dbReference type="Proteomes" id="UP000051835">
    <property type="component" value="Unassembled WGS sequence"/>
</dbReference>
<feature type="region of interest" description="Disordered" evidence="2">
    <location>
        <begin position="1097"/>
        <end position="1116"/>
    </location>
</feature>
<accession>A0A0R1R130</accession>
<dbReference type="PATRIC" id="fig|1423805.4.peg.2184"/>
<dbReference type="InterPro" id="IPR011055">
    <property type="entry name" value="Dup_hybrid_motif"/>
</dbReference>
<evidence type="ECO:0000256" key="1">
    <source>
        <dbReference type="SAM" id="Coils"/>
    </source>
</evidence>
<feature type="region of interest" description="Disordered" evidence="2">
    <location>
        <begin position="656"/>
        <end position="684"/>
    </location>
</feature>
<evidence type="ECO:0000256" key="2">
    <source>
        <dbReference type="SAM" id="MobiDB-lite"/>
    </source>
</evidence>
<dbReference type="CDD" id="cd12797">
    <property type="entry name" value="M23_peptidase"/>
    <property type="match status" value="1"/>
</dbReference>
<evidence type="ECO:0000259" key="4">
    <source>
        <dbReference type="Pfam" id="PF20155"/>
    </source>
</evidence>
<dbReference type="InterPro" id="IPR041219">
    <property type="entry name" value="Phage_lysozyme2"/>
</dbReference>
<feature type="domain" description="Phage tail lysozyme" evidence="3">
    <location>
        <begin position="1552"/>
        <end position="1679"/>
    </location>
</feature>
<comment type="caution">
    <text evidence="5">The sequence shown here is derived from an EMBL/GenBank/DDBJ whole genome shotgun (WGS) entry which is preliminary data.</text>
</comment>
<gene>
    <name evidence="5" type="ORF">FD37_GL002126</name>
</gene>
<dbReference type="Gene3D" id="2.70.70.10">
    <property type="entry name" value="Glucose Permease (Domain IIA)"/>
    <property type="match status" value="1"/>
</dbReference>
<protein>
    <submittedName>
        <fullName evidence="5">Minor tail protein</fullName>
    </submittedName>
</protein>
<sequence>MEEIQGYKFGIDLDDGGMTRSLKELRNEAKLLKTAMKSNFTEIKSGGDAMKAYASKVVDAKRAISGQEAVIKKLREQQKGLDMDTEKGRSAYVRYENQIKRAKTEISNLSAQQERAKKSAELFKSGVLDVQRSTQLATQASKAFVERLQAEGRTADAVTAKHKGLQESYSGMNKQLAIEKQRLNQVAEASGKSSDEYRKQSIRVNELGTKLAHTKTELADVRKEDNRLHPTGINRLIAATDRANHKTEKADHLFGKIFGAHLLASGVINAWQSLTNHISDAIKAGADYEKEQQKMQATWLTLTGTAKKSDSMVKTINELSVKTGQAVDVVNELEQGFYHLHSSKKESDELTKSMLNMSDAVGLNSQQIQAVTQDMVNGLSRGKANAGMLNQISQYFPMFREQLAKYETQVHHGKKVTVADLAAMAKSGKISANDIEKTFNQLGSGKYDKAADNMLKTMVGMERTIKARVPALLGDMEKPIMTAKNPLYAAVAKWVSDPRTDKEFTKVGRSASQGINTITKAFAQAFGIKSAPQAMNRAMNSLAKGVTDASKSIARNAPEIKDLLVTLKSLGGIGFKTLIDSLKIANFLLKPFVKLIGGNADTFAKFAATWFVASKGLKAFNKGLRTVQGFKDIFGKAAEIFGLKKEKAAIDEETAALNRNSRARQENADTSIGGSTGSGKVSKAENAIEDVTESAGGDVGKEAKELTRVEKYGSKTKGLSRLTSKLHGFGELGNVTKAGKVLAGSVGLFDVLNAGTDLIGTTKKTAGSHVGAAGGSLGGTAAGAAIGTMIAPGIGTAIGAGLGGLAGEGIGRKLGKAIQKGLSFQKIHAPKLSDGSAFDKLTKTAKSHYKGLVDQDTKDLKLLYKNGDITKSEYQKRLAIIQKNESKMTRLSSMSEKDRNSISKYYAQSRQSLTEKWNRKILADQKKYGKNSKEVTQDEVAKKKALQKQELKFATSVTAKEARLHTTLNGKIKLAASKQESIIKKLTKEKGKLSKKQLEQAVIDSNKECKTVSSNANSQYKTAVRAAYKKYAETVKAAKDEYKGNSSYAKKQRAAIEKHAHAQRDHAIAAAEKQRHDTVKKADDQYNKTVYYAHKQNKGVTKQSANQYQNTKENNSKTKDNYYSTWHGIWKTVGNWVGKLIGGLNKGAVKGQNQVFKQYGGTNTLSPITASYYATGTGVLSGLRRAITKPTLAVLNDGHDSPETGNQEAVLHPNGDAELIHGSNTMKVLEPGAEVLNASETKLMSQLGLMHFASGTGFLSGLFKSVGKVGSFFKNAFGSLKDKLKAITGFTSNATKSFNSTFNPDFSGLKGGVAKGYAHIANHKIKNQGQKWWSAAWNVINGAANASGGGGPVAHTPGAGWHITSGFGYRGATSSGMSIHDGVDFSGGKVVHALEDAVVTEAGPGRWLGNNGVGEVIGTKGGRLRLIYQELNGKNAHGADLLVHVGDHVKRGQAIAKLGPNGTHVHIGATTEGLWDHGGSSTKGWLDVTKLHGSYGNKAAKKITSGLTKFVTKQLKGSGVLSWVKKFLAPLEAELDGDIGNTGLSGDVAHRAKELAAAIKKIDPGATKAGIAAVLGNWEFESGLNPSSVNPRGGATGLGQWLGGRLSALKSYAARHHMSYKNAGAQLDFAFHGDGSDSSILRSVINGHGSVASLANKFSREWERGGYNGEHVSHAETIAKYLGYANGGLSQKEKLAHISEGNMPEMVIPLSKLKSSRGYELLGKTAAIMAKRDHLEAQSSNDNKNSDKLMDKLDQVIGLMQSLLVGQQNPVPAVVSDNAIYNGYNRMSTKTKLSKNLGRGYVNGIQ</sequence>
<evidence type="ECO:0000313" key="5">
    <source>
        <dbReference type="EMBL" id="KRL49998.1"/>
    </source>
</evidence>
<organism evidence="5 6">
    <name type="scientific">Levilactobacillus spicheri DSM 15429</name>
    <dbReference type="NCBI Taxonomy" id="1423805"/>
    <lineage>
        <taxon>Bacteria</taxon>
        <taxon>Bacillati</taxon>
        <taxon>Bacillota</taxon>
        <taxon>Bacilli</taxon>
        <taxon>Lactobacillales</taxon>
        <taxon>Lactobacillaceae</taxon>
        <taxon>Levilactobacillus</taxon>
    </lineage>
</organism>
<reference evidence="5 6" key="1">
    <citation type="journal article" date="2015" name="Genome Announc.">
        <title>Expanding the biotechnology potential of lactobacilli through comparative genomics of 213 strains and associated genera.</title>
        <authorList>
            <person name="Sun Z."/>
            <person name="Harris H.M."/>
            <person name="McCann A."/>
            <person name="Guo C."/>
            <person name="Argimon S."/>
            <person name="Zhang W."/>
            <person name="Yang X."/>
            <person name="Jeffery I.B."/>
            <person name="Cooney J.C."/>
            <person name="Kagawa T.F."/>
            <person name="Liu W."/>
            <person name="Song Y."/>
            <person name="Salvetti E."/>
            <person name="Wrobel A."/>
            <person name="Rasinkangas P."/>
            <person name="Parkhill J."/>
            <person name="Rea M.C."/>
            <person name="O'Sullivan O."/>
            <person name="Ritari J."/>
            <person name="Douillard F.P."/>
            <person name="Paul Ross R."/>
            <person name="Yang R."/>
            <person name="Briner A.E."/>
            <person name="Felis G.E."/>
            <person name="de Vos W.M."/>
            <person name="Barrangou R."/>
            <person name="Klaenhammer T.R."/>
            <person name="Caufield P.W."/>
            <person name="Cui Y."/>
            <person name="Zhang H."/>
            <person name="O'Toole P.W."/>
        </authorList>
    </citation>
    <scope>NUCLEOTIDE SEQUENCE [LARGE SCALE GENOMIC DNA]</scope>
    <source>
        <strain evidence="5 6">DSM 15429</strain>
    </source>
</reference>
<dbReference type="RefSeq" id="WP_056962997.1">
    <property type="nucleotide sequence ID" value="NZ_AZFC01000003.1"/>
</dbReference>
<name>A0A0R1R130_9LACO</name>
<keyword evidence="1" id="KW-0175">Coiled coil</keyword>
<feature type="compositionally biased region" description="Polar residues" evidence="2">
    <location>
        <begin position="1098"/>
        <end position="1113"/>
    </location>
</feature>